<keyword evidence="2" id="KW-1185">Reference proteome</keyword>
<dbReference type="Proteomes" id="UP000315295">
    <property type="component" value="Unassembled WGS sequence"/>
</dbReference>
<dbReference type="AlphaFoldDB" id="A0A540KB78"/>
<comment type="caution">
    <text evidence="1">The sequence shown here is derived from an EMBL/GenBank/DDBJ whole genome shotgun (WGS) entry which is preliminary data.</text>
</comment>
<evidence type="ECO:0000313" key="2">
    <source>
        <dbReference type="Proteomes" id="UP000315295"/>
    </source>
</evidence>
<proteinExistence type="predicted"/>
<accession>A0A540KB78</accession>
<dbReference type="EMBL" id="VIEB01001598">
    <property type="protein sequence ID" value="TQD71192.1"/>
    <property type="molecule type" value="Genomic_DNA"/>
</dbReference>
<organism evidence="1 2">
    <name type="scientific">Malus baccata</name>
    <name type="common">Siberian crab apple</name>
    <name type="synonym">Pyrus baccata</name>
    <dbReference type="NCBI Taxonomy" id="106549"/>
    <lineage>
        <taxon>Eukaryota</taxon>
        <taxon>Viridiplantae</taxon>
        <taxon>Streptophyta</taxon>
        <taxon>Embryophyta</taxon>
        <taxon>Tracheophyta</taxon>
        <taxon>Spermatophyta</taxon>
        <taxon>Magnoliopsida</taxon>
        <taxon>eudicotyledons</taxon>
        <taxon>Gunneridae</taxon>
        <taxon>Pentapetalae</taxon>
        <taxon>rosids</taxon>
        <taxon>fabids</taxon>
        <taxon>Rosales</taxon>
        <taxon>Rosaceae</taxon>
        <taxon>Amygdaloideae</taxon>
        <taxon>Maleae</taxon>
        <taxon>Malus</taxon>
    </lineage>
</organism>
<name>A0A540KB78_MALBA</name>
<evidence type="ECO:0000313" key="1">
    <source>
        <dbReference type="EMBL" id="TQD71192.1"/>
    </source>
</evidence>
<sequence length="87" mass="8850">MTRRLIFKLNGSRSSSPTSAGTGVIICDNNGSFTAAAAHHCSLTSSVEVEASAATEGLGGLGSAEKPTVLLMPPPSLPKEVVRLQLG</sequence>
<protein>
    <submittedName>
        <fullName evidence="1">Uncharacterized protein</fullName>
    </submittedName>
</protein>
<reference evidence="1 2" key="1">
    <citation type="journal article" date="2019" name="G3 (Bethesda)">
        <title>Sequencing of a Wild Apple (Malus baccata) Genome Unravels the Differences Between Cultivated and Wild Apple Species Regarding Disease Resistance and Cold Tolerance.</title>
        <authorList>
            <person name="Chen X."/>
        </authorList>
    </citation>
    <scope>NUCLEOTIDE SEQUENCE [LARGE SCALE GENOMIC DNA]</scope>
    <source>
        <strain evidence="2">cv. Shandingzi</strain>
        <tissue evidence="1">Leaves</tissue>
    </source>
</reference>
<gene>
    <name evidence="1" type="ORF">C1H46_043272</name>
</gene>